<keyword evidence="2" id="KW-1185">Reference proteome</keyword>
<organism evidence="1 2">
    <name type="scientific">Hanamia caeni</name>
    <dbReference type="NCBI Taxonomy" id="2294116"/>
    <lineage>
        <taxon>Bacteria</taxon>
        <taxon>Pseudomonadati</taxon>
        <taxon>Bacteroidota</taxon>
        <taxon>Chitinophagia</taxon>
        <taxon>Chitinophagales</taxon>
        <taxon>Chitinophagaceae</taxon>
        <taxon>Hanamia</taxon>
    </lineage>
</organism>
<gene>
    <name evidence="1" type="ORF">EFY79_15680</name>
</gene>
<proteinExistence type="predicted"/>
<dbReference type="AlphaFoldDB" id="A0A3M9N9Z4"/>
<accession>A0A3M9N9Z4</accession>
<reference evidence="1 2" key="1">
    <citation type="submission" date="2018-11" db="EMBL/GenBank/DDBJ databases">
        <title>Draft genome sequence of Ferruginibacter sp. BO-59.</title>
        <authorList>
            <person name="Im W.T."/>
        </authorList>
    </citation>
    <scope>NUCLEOTIDE SEQUENCE [LARGE SCALE GENOMIC DNA]</scope>
    <source>
        <strain evidence="1 2">BO-59</strain>
    </source>
</reference>
<dbReference type="EMBL" id="RJJR01000013">
    <property type="protein sequence ID" value="RNI34609.1"/>
    <property type="molecule type" value="Genomic_DNA"/>
</dbReference>
<protein>
    <submittedName>
        <fullName evidence="1">Uncharacterized protein</fullName>
    </submittedName>
</protein>
<dbReference type="Gene3D" id="3.20.20.510">
    <property type="entry name" value="Uncharacterised protein PF12979, DUF3863"/>
    <property type="match status" value="1"/>
</dbReference>
<comment type="caution">
    <text evidence="1">The sequence shown here is derived from an EMBL/GenBank/DDBJ whole genome shotgun (WGS) entry which is preliminary data.</text>
</comment>
<name>A0A3M9N9Z4_9BACT</name>
<evidence type="ECO:0000313" key="2">
    <source>
        <dbReference type="Proteomes" id="UP000267223"/>
    </source>
</evidence>
<sequence>MHFKKIILKINALNKKQESALFLALLCICLILFSFSKKKPGVISTNKNPKIVNIINFIRLTEPRDAKITEDVLYQTVVSQIEFMRKYKLKGTFLLQYDALMDIRYQELLKKLPSDSFEIGGWWEMPRPFVLDAGLKWRGNSSWDPRADVDFATGYSIEERKKLADTYMKQFKNIFGHYPSSVGSWFIDAYTLNYLYTKYGIIASCNCKDQIGTDGYTLWGGYWNQAYYPSLKNAYMPAQNADNQIPVPVFRMLGSDPVRQYDNGLGNERQGVVTLEPVYKFGGGDSAWVHWYFKQFTEGECLNFAYVQAGQENSFTWDAMEKGFKIQMPLIAKLRDENKIKVETLAESGKWFRNNFKVTPATSVTVNDDVKKDDVQTVWYDSRFYRANFLWENGTLQIRDIHLFNENLASSYLTQKSTSTKSEFFTLPFVDGNRWGSPNKLASLFFKIMDNGKELLLKGGKPVISGTGNKLRIVWPVNSQDGAMVLSLDEQTLKIEFTGKKPLEWFLKLSKQANVDLPFKKITLKKAECEFEKMNYAVVAKKGSFGQPTEEAPLFLKPENNQLELELNTLN</sequence>
<evidence type="ECO:0000313" key="1">
    <source>
        <dbReference type="EMBL" id="RNI34609.1"/>
    </source>
</evidence>
<dbReference type="Proteomes" id="UP000267223">
    <property type="component" value="Unassembled WGS sequence"/>
</dbReference>